<proteinExistence type="predicted"/>
<dbReference type="PROSITE" id="PS50096">
    <property type="entry name" value="IQ"/>
    <property type="match status" value="1"/>
</dbReference>
<organism evidence="1">
    <name type="scientific">viral metagenome</name>
    <dbReference type="NCBI Taxonomy" id="1070528"/>
    <lineage>
        <taxon>unclassified sequences</taxon>
        <taxon>metagenomes</taxon>
        <taxon>organismal metagenomes</taxon>
    </lineage>
</organism>
<accession>A0A6M3XMY9</accession>
<sequence length="1047" mass="115360">MLVDTPKAVYQNTTAIPSRGDFEAYSLYTKKNGAGIGRLSDFPGGNTGYANEKESCIWAGDEMLPSAFFTFDLLANSYNACTITTSQISFVAGTTLITDGYKPGDYVEIDGSTSNDRIIQIYQLTETTIKPYTPTTPLTASGSAENITLTATVPSTEAIDFTLEVQNASKTDGNVVRIGGEIDSSTVLMLHADGAEGTTTITDSSTSAHSSYTLTGGYLDSSVKEFGSASLKFTATSSYLDYSDCAHWYMGTGNFTIDFRVRFDTIPIVSENLFSQYSDNNNRVWLQIQPSVKWLYFASSSGGAAQWGVSGAFDPVQSQWYHIEVARINSTTVVMWVNGVEIGRQTITSTKEWPDLAGNFEINAQNKTTGSVAHYDEFRVSKGIARHTSNFTVPSRAYASAFSDFLILTERPLQGIKPYVSEANTYSSTIAGRYWTGGEFSSLSLTDGTTSAGVALAQTGSISFSSTVADAKPFHFNGTNFYAYYFSLSAGSAEVYLVTVDAPFQPIVDIWDGVYRQPIEFQVYDYTNKTYTDYTLEILAWSDSLGTFGAELDMAANEDHFVVMFQEPMAAILMSMANSLSNSVTTKPIIDYYDGTAWQRVNNIRDETISDDGDWNSLGKTGTWSWEPVGANVEKPITLFASTGYAYSIAFNAGMGPSVTIDTVLGVPVQLDVKAFAFPAMYQNRGLLCNFKAGKQGNRIDYSVTDLSNTWNGVESSRGGAQSIYVGNSKELTGAAELYNQYGSSILATLAIVKSTETYMLYGTGPDDFRIYTISKNTGCPAPLTIAVAGAGLKLTESITRNGIFWLSYYGPVFFDGSSIYRIPGVENYFTPTKSEYINTSLITLARGWYDQKYDEYNLTFPSGSTATANNVWLVFNRKFQKWYEKSPYATYPTSAWPVYDTNGIQYSYAGTDDGYMLRLEYDTEWNDQPINHVWENGDFRPSKNIWDVFRMTRFKMTAPVIAETATVTIKVYTDTAASEAKSLSGFRLEQGSGRVHWDNQELNLTAQSYRFQYSVTMGSGTGAAEGALIPLEWGYRGYVDRKDIYN</sequence>
<evidence type="ECO:0000313" key="1">
    <source>
        <dbReference type="EMBL" id="QJH98133.1"/>
    </source>
</evidence>
<dbReference type="Pfam" id="PF13385">
    <property type="entry name" value="Laminin_G_3"/>
    <property type="match status" value="1"/>
</dbReference>
<reference evidence="1" key="1">
    <citation type="submission" date="2020-03" db="EMBL/GenBank/DDBJ databases">
        <title>The deep terrestrial virosphere.</title>
        <authorList>
            <person name="Holmfeldt K."/>
            <person name="Nilsson E."/>
            <person name="Simone D."/>
            <person name="Lopez-Fernandez M."/>
            <person name="Wu X."/>
            <person name="de Brujin I."/>
            <person name="Lundin D."/>
            <person name="Andersson A."/>
            <person name="Bertilsson S."/>
            <person name="Dopson M."/>
        </authorList>
    </citation>
    <scope>NUCLEOTIDE SEQUENCE</scope>
    <source>
        <strain evidence="1">TM448B01214</strain>
    </source>
</reference>
<dbReference type="EMBL" id="MT144718">
    <property type="protein sequence ID" value="QJH98133.1"/>
    <property type="molecule type" value="Genomic_DNA"/>
</dbReference>
<dbReference type="AlphaFoldDB" id="A0A6M3XMY9"/>
<protein>
    <submittedName>
        <fullName evidence="1">Putative lectin/glucanase superfamily protein</fullName>
    </submittedName>
</protein>
<keyword evidence="1" id="KW-0430">Lectin</keyword>
<gene>
    <name evidence="1" type="ORF">TM448B01214_0004</name>
</gene>
<dbReference type="GO" id="GO:0030246">
    <property type="term" value="F:carbohydrate binding"/>
    <property type="evidence" value="ECO:0007669"/>
    <property type="project" value="UniProtKB-KW"/>
</dbReference>
<dbReference type="Gene3D" id="2.60.120.200">
    <property type="match status" value="1"/>
</dbReference>
<dbReference type="SUPFAM" id="SSF49899">
    <property type="entry name" value="Concanavalin A-like lectins/glucanases"/>
    <property type="match status" value="1"/>
</dbReference>
<name>A0A6M3XMY9_9ZZZZ</name>
<dbReference type="InterPro" id="IPR013320">
    <property type="entry name" value="ConA-like_dom_sf"/>
</dbReference>